<proteinExistence type="predicted"/>
<name>A0A930PLH0_9MICC</name>
<dbReference type="RefSeq" id="WP_303945629.1">
    <property type="nucleotide sequence ID" value="NZ_JABZXO010000031.1"/>
</dbReference>
<organism evidence="1 2">
    <name type="scientific">Rothia mucilaginosa</name>
    <dbReference type="NCBI Taxonomy" id="43675"/>
    <lineage>
        <taxon>Bacteria</taxon>
        <taxon>Bacillati</taxon>
        <taxon>Actinomycetota</taxon>
        <taxon>Actinomycetes</taxon>
        <taxon>Micrococcales</taxon>
        <taxon>Micrococcaceae</taxon>
        <taxon>Rothia</taxon>
    </lineage>
</organism>
<comment type="caution">
    <text evidence="1">The sequence shown here is derived from an EMBL/GenBank/DDBJ whole genome shotgun (WGS) entry which is preliminary data.</text>
</comment>
<dbReference type="EMBL" id="JABZXO010000031">
    <property type="protein sequence ID" value="MBF1658037.1"/>
    <property type="molecule type" value="Genomic_DNA"/>
</dbReference>
<dbReference type="Proteomes" id="UP000770330">
    <property type="component" value="Unassembled WGS sequence"/>
</dbReference>
<reference evidence="1" key="1">
    <citation type="submission" date="2020-04" db="EMBL/GenBank/DDBJ databases">
        <title>Deep metagenomics examines the oral microbiome during advanced dental caries in children, revealing novel taxa and co-occurrences with host molecules.</title>
        <authorList>
            <person name="Baker J.L."/>
            <person name="Morton J.T."/>
            <person name="Dinis M."/>
            <person name="Alvarez R."/>
            <person name="Tran N.C."/>
            <person name="Knight R."/>
            <person name="Edlund A."/>
        </authorList>
    </citation>
    <scope>NUCLEOTIDE SEQUENCE</scope>
    <source>
        <strain evidence="1">JCVI_39_bin.18</strain>
    </source>
</reference>
<accession>A0A930PLH0</accession>
<evidence type="ECO:0000313" key="2">
    <source>
        <dbReference type="Proteomes" id="UP000770330"/>
    </source>
</evidence>
<dbReference type="AlphaFoldDB" id="A0A930PLH0"/>
<evidence type="ECO:0000313" key="1">
    <source>
        <dbReference type="EMBL" id="MBF1658037.1"/>
    </source>
</evidence>
<protein>
    <submittedName>
        <fullName evidence="1">Uncharacterized protein</fullName>
    </submittedName>
</protein>
<sequence>MTDLTFAPEIFTRPTPGFTLNAPFAKGTYEGQNYRVMMYPALLEYLDVENSPYEPMCSIASSDPLHGWEDTVDDAEALTLLRKLISERGLKFALRFARAFIDAEAVAVVADETYAWGPVECIGFGAKDEGMNIRGVMDWLEFIGGYWVDVVLEREEPSYNGEGSEWVNVDYTSLPNSESHESDDALKHALENFEWDVARLGDEFELALESEQVAGSGQAVAA</sequence>
<gene>
    <name evidence="1" type="ORF">HXO61_08955</name>
</gene>